<organism evidence="1 2">
    <name type="scientific">Lentinula guzmanii</name>
    <dbReference type="NCBI Taxonomy" id="2804957"/>
    <lineage>
        <taxon>Eukaryota</taxon>
        <taxon>Fungi</taxon>
        <taxon>Dikarya</taxon>
        <taxon>Basidiomycota</taxon>
        <taxon>Agaricomycotina</taxon>
        <taxon>Agaricomycetes</taxon>
        <taxon>Agaricomycetidae</taxon>
        <taxon>Agaricales</taxon>
        <taxon>Marasmiineae</taxon>
        <taxon>Omphalotaceae</taxon>
        <taxon>Lentinula</taxon>
    </lineage>
</organism>
<dbReference type="AlphaFoldDB" id="A0AA38MUE4"/>
<keyword evidence="2" id="KW-1185">Reference proteome</keyword>
<accession>A0AA38MUE4</accession>
<dbReference type="Proteomes" id="UP001176059">
    <property type="component" value="Unassembled WGS sequence"/>
</dbReference>
<name>A0AA38MUE4_9AGAR</name>
<comment type="caution">
    <text evidence="1">The sequence shown here is derived from an EMBL/GenBank/DDBJ whole genome shotgun (WGS) entry which is preliminary data.</text>
</comment>
<proteinExistence type="predicted"/>
<reference evidence="1" key="2">
    <citation type="journal article" date="2023" name="Proc. Natl. Acad. Sci. U.S.A.">
        <title>A global phylogenomic analysis of the shiitake genus Lentinula.</title>
        <authorList>
            <person name="Sierra-Patev S."/>
            <person name="Min B."/>
            <person name="Naranjo-Ortiz M."/>
            <person name="Looney B."/>
            <person name="Konkel Z."/>
            <person name="Slot J.C."/>
            <person name="Sakamoto Y."/>
            <person name="Steenwyk J.L."/>
            <person name="Rokas A."/>
            <person name="Carro J."/>
            <person name="Camarero S."/>
            <person name="Ferreira P."/>
            <person name="Molpeceres G."/>
            <person name="Ruiz-Duenas F.J."/>
            <person name="Serrano A."/>
            <person name="Henrissat B."/>
            <person name="Drula E."/>
            <person name="Hughes K.W."/>
            <person name="Mata J.L."/>
            <person name="Ishikawa N.K."/>
            <person name="Vargas-Isla R."/>
            <person name="Ushijima S."/>
            <person name="Smith C.A."/>
            <person name="Donoghue J."/>
            <person name="Ahrendt S."/>
            <person name="Andreopoulos W."/>
            <person name="He G."/>
            <person name="LaButti K."/>
            <person name="Lipzen A."/>
            <person name="Ng V."/>
            <person name="Riley R."/>
            <person name="Sandor L."/>
            <person name="Barry K."/>
            <person name="Martinez A.T."/>
            <person name="Xiao Y."/>
            <person name="Gibbons J.G."/>
            <person name="Terashima K."/>
            <person name="Grigoriev I.V."/>
            <person name="Hibbett D."/>
        </authorList>
    </citation>
    <scope>NUCLEOTIDE SEQUENCE</scope>
    <source>
        <strain evidence="1">ET3784</strain>
    </source>
</reference>
<evidence type="ECO:0000313" key="1">
    <source>
        <dbReference type="EMBL" id="KAJ3709932.1"/>
    </source>
</evidence>
<gene>
    <name evidence="1" type="ORF">DFJ43DRAFT_1162362</name>
</gene>
<protein>
    <submittedName>
        <fullName evidence="1">Uncharacterized protein</fullName>
    </submittedName>
</protein>
<reference evidence="1" key="1">
    <citation type="submission" date="2022-08" db="EMBL/GenBank/DDBJ databases">
        <authorList>
            <consortium name="DOE Joint Genome Institute"/>
            <person name="Min B."/>
            <person name="Sierra-Patev S."/>
            <person name="Naranjo-Ortiz M."/>
            <person name="Looney B."/>
            <person name="Konkel Z."/>
            <person name="Slot J.C."/>
            <person name="Sakamoto Y."/>
            <person name="Steenwyk J.L."/>
            <person name="Rokas A."/>
            <person name="Carro J."/>
            <person name="Camarero S."/>
            <person name="Ferreira P."/>
            <person name="Molpeceres G."/>
            <person name="Ruiz-duenas F.J."/>
            <person name="Serrano A."/>
            <person name="Henrissat B."/>
            <person name="Drula E."/>
            <person name="Hughes K.W."/>
            <person name="Mata J.L."/>
            <person name="Ishikawa N.K."/>
            <person name="Vargas-Isla R."/>
            <person name="Ushijima S."/>
            <person name="Smith C.A."/>
            <person name="Ahrendt S."/>
            <person name="Andreopoulos W."/>
            <person name="He G."/>
            <person name="LaButti K."/>
            <person name="Lipzen A."/>
            <person name="Ng V."/>
            <person name="Riley R."/>
            <person name="Sandor L."/>
            <person name="Barry K."/>
            <person name="Martinez A.T."/>
            <person name="Xiao Y."/>
            <person name="Gibbons J.G."/>
            <person name="Terashima K."/>
            <person name="Hibbett D.S."/>
            <person name="Grigoriev I.V."/>
        </authorList>
    </citation>
    <scope>NUCLEOTIDE SEQUENCE</scope>
    <source>
        <strain evidence="1">ET3784</strain>
    </source>
</reference>
<evidence type="ECO:0000313" key="2">
    <source>
        <dbReference type="Proteomes" id="UP001176059"/>
    </source>
</evidence>
<sequence>MFTNLKQKQDEVDLPSGLQMLSSSPLFFSTTYIGHSAAHTGSHGSNNQYTPTNISPAFPVINILCAKLPIFTYNFAAATSQHPNMDALFDFNLTLQNTDWNTSPHLQKHSMDGQVPSASGVGASYWHPLRIIQTRYARKVPTIQTGIIGRTGSMHPPIPNL</sequence>
<dbReference type="EMBL" id="JANVFO010000152">
    <property type="protein sequence ID" value="KAJ3709932.1"/>
    <property type="molecule type" value="Genomic_DNA"/>
</dbReference>